<sequence length="184" mass="19978">MAHALNVPRALARRGHLSVLLDSGAVPMLLGRMCDTDGELGRDRCIETIWHIAQKHTDKLVKYEALPAAVCQTLVGFLTRTPPMGEAGYRHMAADILMEIVKFKYGDEQVANGKTHSNLMADHIAQLDCFRQLKDLIDGGRLSHYTTDQDDHELVMGLVKAVASKASSSLPAAAASSGVSRASR</sequence>
<reference evidence="1" key="1">
    <citation type="submission" date="2021-01" db="EMBL/GenBank/DDBJ databases">
        <authorList>
            <person name="Corre E."/>
            <person name="Pelletier E."/>
            <person name="Niang G."/>
            <person name="Scheremetjew M."/>
            <person name="Finn R."/>
            <person name="Kale V."/>
            <person name="Holt S."/>
            <person name="Cochrane G."/>
            <person name="Meng A."/>
            <person name="Brown T."/>
            <person name="Cohen L."/>
        </authorList>
    </citation>
    <scope>NUCLEOTIDE SEQUENCE</scope>
    <source>
        <strain evidence="1">CCMP3346</strain>
    </source>
</reference>
<evidence type="ECO:0000313" key="1">
    <source>
        <dbReference type="EMBL" id="CAD9052420.1"/>
    </source>
</evidence>
<accession>A0A7S1P0G3</accession>
<dbReference type="AlphaFoldDB" id="A0A7S1P0G3"/>
<protein>
    <submittedName>
        <fullName evidence="1">Uncharacterized protein</fullName>
    </submittedName>
</protein>
<gene>
    <name evidence="1" type="ORF">VBRA1451_LOCUS7482</name>
</gene>
<organism evidence="1">
    <name type="scientific">Vitrella brassicaformis</name>
    <dbReference type="NCBI Taxonomy" id="1169539"/>
    <lineage>
        <taxon>Eukaryota</taxon>
        <taxon>Sar</taxon>
        <taxon>Alveolata</taxon>
        <taxon>Colpodellida</taxon>
        <taxon>Vitrellaceae</taxon>
        <taxon>Vitrella</taxon>
    </lineage>
</organism>
<dbReference type="EMBL" id="HBGB01012972">
    <property type="protein sequence ID" value="CAD9052420.1"/>
    <property type="molecule type" value="Transcribed_RNA"/>
</dbReference>
<name>A0A7S1P0G3_9ALVE</name>
<proteinExistence type="predicted"/>